<name>A0ABW8Z821_9BURK</name>
<feature type="compositionally biased region" description="Low complexity" evidence="1">
    <location>
        <begin position="199"/>
        <end position="219"/>
    </location>
</feature>
<comment type="caution">
    <text evidence="3">The sequence shown here is derived from an EMBL/GenBank/DDBJ whole genome shotgun (WGS) entry which is preliminary data.</text>
</comment>
<evidence type="ECO:0000256" key="2">
    <source>
        <dbReference type="SAM" id="SignalP"/>
    </source>
</evidence>
<dbReference type="Proteomes" id="UP001629214">
    <property type="component" value="Unassembled WGS sequence"/>
</dbReference>
<keyword evidence="4" id="KW-1185">Reference proteome</keyword>
<feature type="region of interest" description="Disordered" evidence="1">
    <location>
        <begin position="40"/>
        <end position="65"/>
    </location>
</feature>
<dbReference type="RefSeq" id="WP_408168077.1">
    <property type="nucleotide sequence ID" value="NZ_JAQQFR010000006.1"/>
</dbReference>
<evidence type="ECO:0000256" key="1">
    <source>
        <dbReference type="SAM" id="MobiDB-lite"/>
    </source>
</evidence>
<keyword evidence="2" id="KW-0732">Signal</keyword>
<dbReference type="EMBL" id="JAQQFR010000006">
    <property type="protein sequence ID" value="MFL9879096.1"/>
    <property type="molecule type" value="Genomic_DNA"/>
</dbReference>
<reference evidence="3 4" key="1">
    <citation type="journal article" date="2024" name="Chem. Sci.">
        <title>Discovery of megapolipeptins by genome mining of a Burkholderiales bacteria collection.</title>
        <authorList>
            <person name="Paulo B.S."/>
            <person name="Recchia M.J.J."/>
            <person name="Lee S."/>
            <person name="Fergusson C.H."/>
            <person name="Romanowski S.B."/>
            <person name="Hernandez A."/>
            <person name="Krull N."/>
            <person name="Liu D.Y."/>
            <person name="Cavanagh H."/>
            <person name="Bos A."/>
            <person name="Gray C.A."/>
            <person name="Murphy B.T."/>
            <person name="Linington R.G."/>
            <person name="Eustaquio A.S."/>
        </authorList>
    </citation>
    <scope>NUCLEOTIDE SEQUENCE [LARGE SCALE GENOMIC DNA]</scope>
    <source>
        <strain evidence="3 4">RL21-008-BIB-B</strain>
    </source>
</reference>
<organism evidence="3 4">
    <name type="scientific">Herbaspirillum rhizosphaerae</name>
    <dbReference type="NCBI Taxonomy" id="346179"/>
    <lineage>
        <taxon>Bacteria</taxon>
        <taxon>Pseudomonadati</taxon>
        <taxon>Pseudomonadota</taxon>
        <taxon>Betaproteobacteria</taxon>
        <taxon>Burkholderiales</taxon>
        <taxon>Oxalobacteraceae</taxon>
        <taxon>Herbaspirillum</taxon>
    </lineage>
</organism>
<sequence>MSNATRKILNLPVAIVAVLACLAGATALAQAPAPVLAPAPAATTTPSTQQPTPSKVARKPDSKPTWAELNPAQQHALAPLAGEWNKMPLNRKEKWLVIGNKFASMNPAEQERLQERMRDWVKLTPVQRRSVRESYTRAKKLDADKKSAQWKEYQQLSEEQKKKLSQAKLPKHVAALPATQSKAAPTIQLPQEALEQSRAPQPAAVATPAVPAPIAVEAK</sequence>
<dbReference type="InterPro" id="IPR021455">
    <property type="entry name" value="DUF3106"/>
</dbReference>
<accession>A0ABW8Z821</accession>
<evidence type="ECO:0000313" key="3">
    <source>
        <dbReference type="EMBL" id="MFL9879096.1"/>
    </source>
</evidence>
<proteinExistence type="predicted"/>
<gene>
    <name evidence="3" type="ORF">PQR63_11920</name>
</gene>
<dbReference type="Pfam" id="PF11304">
    <property type="entry name" value="DUF3106"/>
    <property type="match status" value="1"/>
</dbReference>
<protein>
    <submittedName>
        <fullName evidence="3">DUF3106 domain-containing protein</fullName>
    </submittedName>
</protein>
<feature type="region of interest" description="Disordered" evidence="1">
    <location>
        <begin position="192"/>
        <end position="219"/>
    </location>
</feature>
<evidence type="ECO:0000313" key="4">
    <source>
        <dbReference type="Proteomes" id="UP001629214"/>
    </source>
</evidence>
<feature type="chain" id="PRO_5046324371" evidence="2">
    <location>
        <begin position="30"/>
        <end position="219"/>
    </location>
</feature>
<dbReference type="PROSITE" id="PS51257">
    <property type="entry name" value="PROKAR_LIPOPROTEIN"/>
    <property type="match status" value="1"/>
</dbReference>
<feature type="signal peptide" evidence="2">
    <location>
        <begin position="1"/>
        <end position="29"/>
    </location>
</feature>
<feature type="compositionally biased region" description="Low complexity" evidence="1">
    <location>
        <begin position="40"/>
        <end position="53"/>
    </location>
</feature>